<organism evidence="2 3">
    <name type="scientific">Ramularia collo-cygni</name>
    <dbReference type="NCBI Taxonomy" id="112498"/>
    <lineage>
        <taxon>Eukaryota</taxon>
        <taxon>Fungi</taxon>
        <taxon>Dikarya</taxon>
        <taxon>Ascomycota</taxon>
        <taxon>Pezizomycotina</taxon>
        <taxon>Dothideomycetes</taxon>
        <taxon>Dothideomycetidae</taxon>
        <taxon>Mycosphaerellales</taxon>
        <taxon>Mycosphaerellaceae</taxon>
        <taxon>Ramularia</taxon>
    </lineage>
</organism>
<proteinExistence type="predicted"/>
<reference evidence="2 3" key="1">
    <citation type="submission" date="2016-03" db="EMBL/GenBank/DDBJ databases">
        <authorList>
            <person name="Ploux O."/>
        </authorList>
    </citation>
    <scope>NUCLEOTIDE SEQUENCE [LARGE SCALE GENOMIC DNA]</scope>
    <source>
        <strain evidence="2 3">URUG2</strain>
    </source>
</reference>
<sequence>MEDSLFGKFPAEIRAQVWTLTLQQETPIEVDECGHRMRSYSKIKPNLLALLRTCKSINNECKSMFYALNHFTLQTHRSVAIRLSVQRLVESIGPENARLVKTLHIHSSVDVDNTFYTTEYLEQHLVEAEKWFNEATSSFHLPYDWGELKVTAGIEANPFVWRTFHIDAWIRARRMPDGGCRFDACWSTEALLQIVLKTMRGRLSEANYATTLSHGDICNGIIALCFVQRTSSFSSTTIDSS</sequence>
<evidence type="ECO:0000313" key="3">
    <source>
        <dbReference type="Proteomes" id="UP000225277"/>
    </source>
</evidence>
<gene>
    <name evidence="2" type="ORF">RCC_05019</name>
</gene>
<protein>
    <recommendedName>
        <fullName evidence="1">2EXR domain-containing protein</fullName>
    </recommendedName>
</protein>
<dbReference type="InterPro" id="IPR038883">
    <property type="entry name" value="AN11006-like"/>
</dbReference>
<dbReference type="GeneID" id="35600187"/>
<dbReference type="PANTHER" id="PTHR42085">
    <property type="entry name" value="F-BOX DOMAIN-CONTAINING PROTEIN"/>
    <property type="match status" value="1"/>
</dbReference>
<dbReference type="PANTHER" id="PTHR42085:SF1">
    <property type="entry name" value="F-BOX DOMAIN-CONTAINING PROTEIN"/>
    <property type="match status" value="1"/>
</dbReference>
<feature type="domain" description="2EXR" evidence="1">
    <location>
        <begin position="5"/>
        <end position="68"/>
    </location>
</feature>
<dbReference type="Proteomes" id="UP000225277">
    <property type="component" value="Unassembled WGS sequence"/>
</dbReference>
<accession>A0A2D3VEX3</accession>
<dbReference type="Pfam" id="PF20150">
    <property type="entry name" value="2EXR"/>
    <property type="match status" value="1"/>
</dbReference>
<dbReference type="EMBL" id="FJUY01000007">
    <property type="protein sequence ID" value="CZT19173.1"/>
    <property type="molecule type" value="Genomic_DNA"/>
</dbReference>
<keyword evidence="3" id="KW-1185">Reference proteome</keyword>
<evidence type="ECO:0000313" key="2">
    <source>
        <dbReference type="EMBL" id="CZT19173.1"/>
    </source>
</evidence>
<dbReference type="RefSeq" id="XP_023626063.1">
    <property type="nucleotide sequence ID" value="XM_023770295.1"/>
</dbReference>
<dbReference type="InterPro" id="IPR045518">
    <property type="entry name" value="2EXR"/>
</dbReference>
<name>A0A2D3VEX3_9PEZI</name>
<evidence type="ECO:0000259" key="1">
    <source>
        <dbReference type="Pfam" id="PF20150"/>
    </source>
</evidence>
<dbReference type="AlphaFoldDB" id="A0A2D3VEX3"/>